<dbReference type="OMA" id="SITFSHE"/>
<feature type="domain" description="HSF-type DNA-binding" evidence="9">
    <location>
        <begin position="23"/>
        <end position="125"/>
    </location>
</feature>
<feature type="compositionally biased region" description="Polar residues" evidence="8">
    <location>
        <begin position="237"/>
        <end position="249"/>
    </location>
</feature>
<keyword evidence="11" id="KW-1185">Reference proteome</keyword>
<dbReference type="Gene3D" id="1.10.10.10">
    <property type="entry name" value="Winged helix-like DNA-binding domain superfamily/Winged helix DNA-binding domain"/>
    <property type="match status" value="1"/>
</dbReference>
<evidence type="ECO:0000313" key="10">
    <source>
        <dbReference type="EMBL" id="KXN73373.1"/>
    </source>
</evidence>
<protein>
    <submittedName>
        <fullName evidence="10">Winged helix DNA-binding domain-containing protein</fullName>
    </submittedName>
</protein>
<dbReference type="InterPro" id="IPR036390">
    <property type="entry name" value="WH_DNA-bd_sf"/>
</dbReference>
<dbReference type="Pfam" id="PF00447">
    <property type="entry name" value="HSF_DNA-bind"/>
    <property type="match status" value="1"/>
</dbReference>
<evidence type="ECO:0000256" key="3">
    <source>
        <dbReference type="ARBA" id="ARBA00023015"/>
    </source>
</evidence>
<dbReference type="GO" id="GO:0043565">
    <property type="term" value="F:sequence-specific DNA binding"/>
    <property type="evidence" value="ECO:0007669"/>
    <property type="project" value="InterPro"/>
</dbReference>
<comment type="similarity">
    <text evidence="2 7">Belongs to the HSF family.</text>
</comment>
<organism evidence="10 11">
    <name type="scientific">Conidiobolus coronatus (strain ATCC 28846 / CBS 209.66 / NRRL 28638)</name>
    <name type="common">Delacroixia coronata</name>
    <dbReference type="NCBI Taxonomy" id="796925"/>
    <lineage>
        <taxon>Eukaryota</taxon>
        <taxon>Fungi</taxon>
        <taxon>Fungi incertae sedis</taxon>
        <taxon>Zoopagomycota</taxon>
        <taxon>Entomophthoromycotina</taxon>
        <taxon>Entomophthoromycetes</taxon>
        <taxon>Entomophthorales</taxon>
        <taxon>Ancylistaceae</taxon>
        <taxon>Conidiobolus</taxon>
    </lineage>
</organism>
<name>A0A137PEE3_CONC2</name>
<dbReference type="PRINTS" id="PR00056">
    <property type="entry name" value="HSFDOMAIN"/>
</dbReference>
<dbReference type="PANTHER" id="PTHR10015:SF427">
    <property type="entry name" value="HEAT SHOCK FACTOR PROTEIN"/>
    <property type="match status" value="1"/>
</dbReference>
<accession>A0A137PEE3</accession>
<dbReference type="OrthoDB" id="60033at2759"/>
<dbReference type="EMBL" id="KQ964438">
    <property type="protein sequence ID" value="KXN73373.1"/>
    <property type="molecule type" value="Genomic_DNA"/>
</dbReference>
<feature type="region of interest" description="Disordered" evidence="8">
    <location>
        <begin position="124"/>
        <end position="162"/>
    </location>
</feature>
<feature type="compositionally biased region" description="Polar residues" evidence="8">
    <location>
        <begin position="151"/>
        <end position="162"/>
    </location>
</feature>
<evidence type="ECO:0000256" key="5">
    <source>
        <dbReference type="ARBA" id="ARBA00023163"/>
    </source>
</evidence>
<keyword evidence="4 10" id="KW-0238">DNA-binding</keyword>
<proteinExistence type="inferred from homology"/>
<dbReference type="GO" id="GO:0005634">
    <property type="term" value="C:nucleus"/>
    <property type="evidence" value="ECO:0007669"/>
    <property type="project" value="UniProtKB-SubCell"/>
</dbReference>
<feature type="region of interest" description="Disordered" evidence="8">
    <location>
        <begin position="1"/>
        <end position="21"/>
    </location>
</feature>
<dbReference type="Proteomes" id="UP000070444">
    <property type="component" value="Unassembled WGS sequence"/>
</dbReference>
<dbReference type="InterPro" id="IPR000232">
    <property type="entry name" value="HSF_DNA-bd"/>
</dbReference>
<dbReference type="SMART" id="SM00415">
    <property type="entry name" value="HSF"/>
    <property type="match status" value="1"/>
</dbReference>
<evidence type="ECO:0000256" key="8">
    <source>
        <dbReference type="SAM" id="MobiDB-lite"/>
    </source>
</evidence>
<dbReference type="GO" id="GO:0003700">
    <property type="term" value="F:DNA-binding transcription factor activity"/>
    <property type="evidence" value="ECO:0007669"/>
    <property type="project" value="InterPro"/>
</dbReference>
<comment type="subcellular location">
    <subcellularLocation>
        <location evidence="1">Nucleus</location>
    </subcellularLocation>
</comment>
<keyword evidence="6" id="KW-0539">Nucleus</keyword>
<evidence type="ECO:0000256" key="7">
    <source>
        <dbReference type="RuleBase" id="RU004020"/>
    </source>
</evidence>
<sequence length="311" mass="35544">MSSNSNNTTIDSNTSTSPNPSKSLSGFLEKLVYIMKDDSLSSLISWSKKGDYFRVHNPNDFAKTVLPKHYKHNNWQSFVRQLNMYGFHKVNDVFYSPTNAVHHWDFKHPSFQRDHPELLVNIKRRPAKANDTGSKRSPAPSSPQAEDKQQVLETENTSLQSKVQNLETELSEMKSMYAKLLEQNRILQEQQSQQFQLIQKISRTLELDSNRGDFPLKKVKTEYHQTITTSEEDKNLKSSTPSLMSSPGPQTHMTNLLPPIRSFHLPSTNSAKLPSFKEAFCDQAHHHSNDTLASCNTRYSTNTSSATYLRH</sequence>
<evidence type="ECO:0000256" key="4">
    <source>
        <dbReference type="ARBA" id="ARBA00023125"/>
    </source>
</evidence>
<dbReference type="STRING" id="796925.A0A137PEE3"/>
<evidence type="ECO:0000256" key="6">
    <source>
        <dbReference type="ARBA" id="ARBA00023242"/>
    </source>
</evidence>
<evidence type="ECO:0000313" key="11">
    <source>
        <dbReference type="Proteomes" id="UP000070444"/>
    </source>
</evidence>
<reference evidence="10 11" key="1">
    <citation type="journal article" date="2015" name="Genome Biol. Evol.">
        <title>Phylogenomic analyses indicate that early fungi evolved digesting cell walls of algal ancestors of land plants.</title>
        <authorList>
            <person name="Chang Y."/>
            <person name="Wang S."/>
            <person name="Sekimoto S."/>
            <person name="Aerts A.L."/>
            <person name="Choi C."/>
            <person name="Clum A."/>
            <person name="LaButti K.M."/>
            <person name="Lindquist E.A."/>
            <person name="Yee Ngan C."/>
            <person name="Ohm R.A."/>
            <person name="Salamov A.A."/>
            <person name="Grigoriev I.V."/>
            <person name="Spatafora J.W."/>
            <person name="Berbee M.L."/>
        </authorList>
    </citation>
    <scope>NUCLEOTIDE SEQUENCE [LARGE SCALE GENOMIC DNA]</scope>
    <source>
        <strain evidence="10 11">NRRL 28638</strain>
    </source>
</reference>
<gene>
    <name evidence="10" type="ORF">CONCODRAFT_77415</name>
</gene>
<evidence type="ECO:0000256" key="2">
    <source>
        <dbReference type="ARBA" id="ARBA00006403"/>
    </source>
</evidence>
<dbReference type="PANTHER" id="PTHR10015">
    <property type="entry name" value="HEAT SHOCK TRANSCRIPTION FACTOR"/>
    <property type="match status" value="1"/>
</dbReference>
<dbReference type="InterPro" id="IPR036388">
    <property type="entry name" value="WH-like_DNA-bd_sf"/>
</dbReference>
<dbReference type="AlphaFoldDB" id="A0A137PEE3"/>
<feature type="region of interest" description="Disordered" evidence="8">
    <location>
        <begin position="229"/>
        <end position="249"/>
    </location>
</feature>
<keyword evidence="3" id="KW-0805">Transcription regulation</keyword>
<evidence type="ECO:0000259" key="9">
    <source>
        <dbReference type="SMART" id="SM00415"/>
    </source>
</evidence>
<keyword evidence="5" id="KW-0804">Transcription</keyword>
<evidence type="ECO:0000256" key="1">
    <source>
        <dbReference type="ARBA" id="ARBA00004123"/>
    </source>
</evidence>
<dbReference type="FunFam" id="1.10.10.10:FF:000027">
    <property type="entry name" value="Heat shock transcription factor 1"/>
    <property type="match status" value="1"/>
</dbReference>
<dbReference type="SUPFAM" id="SSF46785">
    <property type="entry name" value="Winged helix' DNA-binding domain"/>
    <property type="match status" value="1"/>
</dbReference>